<dbReference type="RefSeq" id="WP_230065713.1">
    <property type="nucleotide sequence ID" value="NZ_BAABLL010000010.1"/>
</dbReference>
<dbReference type="PANTHER" id="PTHR36933">
    <property type="entry name" value="SLL0788 PROTEIN"/>
    <property type="match status" value="1"/>
</dbReference>
<organism evidence="3 4">
    <name type="scientific">Arthrobacter cryoconiti</name>
    <dbReference type="NCBI Taxonomy" id="748907"/>
    <lineage>
        <taxon>Bacteria</taxon>
        <taxon>Bacillati</taxon>
        <taxon>Actinomycetota</taxon>
        <taxon>Actinomycetes</taxon>
        <taxon>Micrococcales</taxon>
        <taxon>Micrococcaceae</taxon>
        <taxon>Arthrobacter</taxon>
    </lineage>
</organism>
<name>A0ABV8R3Q4_9MICC</name>
<evidence type="ECO:0000259" key="2">
    <source>
        <dbReference type="Pfam" id="PF03713"/>
    </source>
</evidence>
<feature type="signal peptide" evidence="1">
    <location>
        <begin position="1"/>
        <end position="22"/>
    </location>
</feature>
<evidence type="ECO:0000256" key="1">
    <source>
        <dbReference type="SAM" id="SignalP"/>
    </source>
</evidence>
<accession>A0ABV8R3Q4</accession>
<sequence>MKKILPLSATALAALIALSGCSTDTNGSSMPGMDHGSSAMSTAPPTNVGTETGADHNAADAMFAQSMLPHHSQAVEMSDIMLAKPGMDAKIVSLAKDIKAAQGPEITTMTNFLNSWGESTTMTGNHSMAGMLAGTDLDKLKASQGTEAAKMFLTQMTAHHEGALEMAKIEVSGGKNAEAVTLAKSIVSSQEAEIKAMTELLATL</sequence>
<comment type="caution">
    <text evidence="3">The sequence shown here is derived from an EMBL/GenBank/DDBJ whole genome shotgun (WGS) entry which is preliminary data.</text>
</comment>
<evidence type="ECO:0000313" key="4">
    <source>
        <dbReference type="Proteomes" id="UP001595773"/>
    </source>
</evidence>
<protein>
    <submittedName>
        <fullName evidence="3">DUF305 domain-containing protein</fullName>
    </submittedName>
</protein>
<dbReference type="InterPro" id="IPR012347">
    <property type="entry name" value="Ferritin-like"/>
</dbReference>
<keyword evidence="1" id="KW-0732">Signal</keyword>
<proteinExistence type="predicted"/>
<feature type="domain" description="DUF305" evidence="2">
    <location>
        <begin position="60"/>
        <end position="201"/>
    </location>
</feature>
<dbReference type="EMBL" id="JBHSCQ010000022">
    <property type="protein sequence ID" value="MFC4267080.1"/>
    <property type="molecule type" value="Genomic_DNA"/>
</dbReference>
<feature type="chain" id="PRO_5046084908" evidence="1">
    <location>
        <begin position="23"/>
        <end position="204"/>
    </location>
</feature>
<evidence type="ECO:0000313" key="3">
    <source>
        <dbReference type="EMBL" id="MFC4267080.1"/>
    </source>
</evidence>
<dbReference type="PANTHER" id="PTHR36933:SF1">
    <property type="entry name" value="SLL0788 PROTEIN"/>
    <property type="match status" value="1"/>
</dbReference>
<reference evidence="4" key="1">
    <citation type="journal article" date="2019" name="Int. J. Syst. Evol. Microbiol.">
        <title>The Global Catalogue of Microorganisms (GCM) 10K type strain sequencing project: providing services to taxonomists for standard genome sequencing and annotation.</title>
        <authorList>
            <consortium name="The Broad Institute Genomics Platform"/>
            <consortium name="The Broad Institute Genome Sequencing Center for Infectious Disease"/>
            <person name="Wu L."/>
            <person name="Ma J."/>
        </authorList>
    </citation>
    <scope>NUCLEOTIDE SEQUENCE [LARGE SCALE GENOMIC DNA]</scope>
    <source>
        <strain evidence="4">CGMCC 1.10698</strain>
    </source>
</reference>
<dbReference type="Pfam" id="PF03713">
    <property type="entry name" value="DUF305"/>
    <property type="match status" value="1"/>
</dbReference>
<dbReference type="Gene3D" id="1.20.1260.10">
    <property type="match status" value="1"/>
</dbReference>
<dbReference type="InterPro" id="IPR005183">
    <property type="entry name" value="DUF305_CopM-like"/>
</dbReference>
<keyword evidence="4" id="KW-1185">Reference proteome</keyword>
<dbReference type="PROSITE" id="PS51257">
    <property type="entry name" value="PROKAR_LIPOPROTEIN"/>
    <property type="match status" value="1"/>
</dbReference>
<dbReference type="Proteomes" id="UP001595773">
    <property type="component" value="Unassembled WGS sequence"/>
</dbReference>
<gene>
    <name evidence="3" type="ORF">ACFOW9_15830</name>
</gene>